<dbReference type="OrthoDB" id="544992at2759"/>
<proteinExistence type="predicted"/>
<sequence>MCSRTYGFKEDAIHLFRTGIGKSIFLYYLLHQLACLGKTVVWHDELMASVLLYTPNGVFQADSIVPFTKELENPSTWFLCDGVEPVSTAAITVMASLPRSSKYQKYDKEGPIQLWMGPWSVSELKAARDAIFTSVDADELQRLYVRWGGIPRFVLRHANNACQQQKLDEVIAVANPELIYKAVCYIEGASDYNHKLLHVQVNEKCEEVGRVFGSVEIAQRLQQLLMRQRSVWFDDLLYWSAGKPELASLRAQLFECAAHEALCKGGAFRVRSLSNPEQQVSQLKVGQMEQKVVWDSDLKEVNLETTKSGCLMVPVLKDFPAAVDSFLLLPSSECRPGRLLFILATFTAQRPISVRGLLDAVQKLSGDLQGLKRELYFAVPPELFDSFTEQHFDGLEMEVDTIKMEQYAIEVPVLIQHFGSLGEQPSAKDESPHGLASEIPYLARLICFEVDVVMLVAIARDPKVVRKG</sequence>
<dbReference type="EMBL" id="GL378349">
    <property type="protein sequence ID" value="EFJ46692.1"/>
    <property type="molecule type" value="Genomic_DNA"/>
</dbReference>
<reference evidence="1 2" key="1">
    <citation type="journal article" date="2010" name="Science">
        <title>Genomic analysis of organismal complexity in the multicellular green alga Volvox carteri.</title>
        <authorList>
            <person name="Prochnik S.E."/>
            <person name="Umen J."/>
            <person name="Nedelcu A.M."/>
            <person name="Hallmann A."/>
            <person name="Miller S.M."/>
            <person name="Nishii I."/>
            <person name="Ferris P."/>
            <person name="Kuo A."/>
            <person name="Mitros T."/>
            <person name="Fritz-Laylin L.K."/>
            <person name="Hellsten U."/>
            <person name="Chapman J."/>
            <person name="Simakov O."/>
            <person name="Rensing S.A."/>
            <person name="Terry A."/>
            <person name="Pangilinan J."/>
            <person name="Kapitonov V."/>
            <person name="Jurka J."/>
            <person name="Salamov A."/>
            <person name="Shapiro H."/>
            <person name="Schmutz J."/>
            <person name="Grimwood J."/>
            <person name="Lindquist E."/>
            <person name="Lucas S."/>
            <person name="Grigoriev I.V."/>
            <person name="Schmitt R."/>
            <person name="Kirk D."/>
            <person name="Rokhsar D.S."/>
        </authorList>
    </citation>
    <scope>NUCLEOTIDE SEQUENCE [LARGE SCALE GENOMIC DNA]</scope>
    <source>
        <strain evidence="2">f. Nagariensis / Eve</strain>
    </source>
</reference>
<dbReference type="RefSeq" id="XP_002952221.1">
    <property type="nucleotide sequence ID" value="XM_002952175.1"/>
</dbReference>
<name>D8U0S7_VOLCA</name>
<keyword evidence="2" id="KW-1185">Reference proteome</keyword>
<evidence type="ECO:0000313" key="2">
    <source>
        <dbReference type="Proteomes" id="UP000001058"/>
    </source>
</evidence>
<dbReference type="AlphaFoldDB" id="D8U0S7"/>
<dbReference type="PANTHER" id="PTHR33129">
    <property type="entry name" value="PROTEIN KINASE DOMAIN-CONTAINING PROTEIN-RELATED"/>
    <property type="match status" value="1"/>
</dbReference>
<dbReference type="PANTHER" id="PTHR33129:SF1">
    <property type="entry name" value="ATP-BINDING PROTEIN"/>
    <property type="match status" value="1"/>
</dbReference>
<protein>
    <submittedName>
        <fullName evidence="1">Uncharacterized protein</fullName>
    </submittedName>
</protein>
<dbReference type="Proteomes" id="UP000001058">
    <property type="component" value="Unassembled WGS sequence"/>
</dbReference>
<dbReference type="InterPro" id="IPR052980">
    <property type="entry name" value="Crinkler_effector"/>
</dbReference>
<accession>D8U0S7</accession>
<dbReference type="InParanoid" id="D8U0S7"/>
<dbReference type="GeneID" id="9628472"/>
<organism evidence="2">
    <name type="scientific">Volvox carteri f. nagariensis</name>
    <dbReference type="NCBI Taxonomy" id="3068"/>
    <lineage>
        <taxon>Eukaryota</taxon>
        <taxon>Viridiplantae</taxon>
        <taxon>Chlorophyta</taxon>
        <taxon>core chlorophytes</taxon>
        <taxon>Chlorophyceae</taxon>
        <taxon>CS clade</taxon>
        <taxon>Chlamydomonadales</taxon>
        <taxon>Volvocaceae</taxon>
        <taxon>Volvox</taxon>
    </lineage>
</organism>
<gene>
    <name evidence="1" type="ORF">VOLCADRAFT_105436</name>
</gene>
<dbReference type="KEGG" id="vcn:VOLCADRAFT_105436"/>
<evidence type="ECO:0000313" key="1">
    <source>
        <dbReference type="EMBL" id="EFJ46692.1"/>
    </source>
</evidence>